<proteinExistence type="predicted"/>
<evidence type="ECO:0000313" key="2">
    <source>
        <dbReference type="Proteomes" id="UP001139308"/>
    </source>
</evidence>
<reference evidence="1" key="1">
    <citation type="submission" date="2022-01" db="EMBL/GenBank/DDBJ databases">
        <title>Genome sequence and assembly of Parabukholderia sp. RG36.</title>
        <authorList>
            <person name="Chhetri G."/>
        </authorList>
    </citation>
    <scope>NUCLEOTIDE SEQUENCE</scope>
    <source>
        <strain evidence="1">RG36</strain>
    </source>
</reference>
<comment type="caution">
    <text evidence="1">The sequence shown here is derived from an EMBL/GenBank/DDBJ whole genome shotgun (WGS) entry which is preliminary data.</text>
</comment>
<protein>
    <submittedName>
        <fullName evidence="1">Restriction endonuclease</fullName>
    </submittedName>
</protein>
<dbReference type="AlphaFoldDB" id="A0A9X1RTC6"/>
<keyword evidence="1" id="KW-0540">Nuclease</keyword>
<name>A0A9X1RTC6_9BURK</name>
<keyword evidence="1" id="KW-0378">Hydrolase</keyword>
<dbReference type="GO" id="GO:0004519">
    <property type="term" value="F:endonuclease activity"/>
    <property type="evidence" value="ECO:0007669"/>
    <property type="project" value="UniProtKB-KW"/>
</dbReference>
<keyword evidence="1" id="KW-0255">Endonuclease</keyword>
<dbReference type="Proteomes" id="UP001139308">
    <property type="component" value="Unassembled WGS sequence"/>
</dbReference>
<sequence length="391" mass="44735">MSLHVHADYAPPRSWEQFEELCADVFQSAWRDPALVRHGRAGQRQNGVDIVGRNGAIYPIGIQCKRRSKWPVSKLTIKEVDAEIKDALNFKPSLKVFYILTTAPDDVLLLDHVRRINEQHEKQKLFEVVLLGWGEIVRRATIDPQVANKHFGPSGGGAPHSPLLATWMMSKGKLEKTGTEFELSVIELIQDLHDWPNGHIVIRQRESDALLEQLRSFEGKKLSIKERKDRIKLRDDFRVLTDAEKFAERGILLMLTDPDVSVWLLTIWEQDAPLAIEAFVNNHLRPWNRASAASDVYLRMSPPGDPERRCSTPLSQEDVSLIWGIQTERQARFGNPLTDTVDELPPEVRARVAIPRLVRGILEFISEERLSWDQVRQMKALDFGRWTISIA</sequence>
<accession>A0A9X1RTC6</accession>
<dbReference type="RefSeq" id="WP_238466406.1">
    <property type="nucleotide sequence ID" value="NZ_JAKLJA010000024.1"/>
</dbReference>
<dbReference type="EMBL" id="JAKLJA010000024">
    <property type="protein sequence ID" value="MCG5076490.1"/>
    <property type="molecule type" value="Genomic_DNA"/>
</dbReference>
<gene>
    <name evidence="1" type="ORF">L5014_24485</name>
</gene>
<evidence type="ECO:0000313" key="1">
    <source>
        <dbReference type="EMBL" id="MCG5076490.1"/>
    </source>
</evidence>
<keyword evidence="2" id="KW-1185">Reference proteome</keyword>
<organism evidence="1 2">
    <name type="scientific">Paraburkholderia tagetis</name>
    <dbReference type="NCBI Taxonomy" id="2913261"/>
    <lineage>
        <taxon>Bacteria</taxon>
        <taxon>Pseudomonadati</taxon>
        <taxon>Pseudomonadota</taxon>
        <taxon>Betaproteobacteria</taxon>
        <taxon>Burkholderiales</taxon>
        <taxon>Burkholderiaceae</taxon>
        <taxon>Paraburkholderia</taxon>
    </lineage>
</organism>